<gene>
    <name evidence="4" type="ORF">I596_2813</name>
</gene>
<keyword evidence="2" id="KW-0732">Signal</keyword>
<dbReference type="RefSeq" id="WP_067648791.1">
    <property type="nucleotide sequence ID" value="NZ_CP015249.1"/>
</dbReference>
<organism evidence="4 5">
    <name type="scientific">Dokdonella koreensis DS-123</name>
    <dbReference type="NCBI Taxonomy" id="1300342"/>
    <lineage>
        <taxon>Bacteria</taxon>
        <taxon>Pseudomonadati</taxon>
        <taxon>Pseudomonadota</taxon>
        <taxon>Gammaproteobacteria</taxon>
        <taxon>Lysobacterales</taxon>
        <taxon>Rhodanobacteraceae</taxon>
        <taxon>Dokdonella</taxon>
    </lineage>
</organism>
<dbReference type="SUPFAM" id="SSF51556">
    <property type="entry name" value="Metallo-dependent hydrolases"/>
    <property type="match status" value="1"/>
</dbReference>
<dbReference type="PATRIC" id="fig|1300342.3.peg.2739"/>
<dbReference type="GO" id="GO:0016831">
    <property type="term" value="F:carboxy-lyase activity"/>
    <property type="evidence" value="ECO:0007669"/>
    <property type="project" value="InterPro"/>
</dbReference>
<feature type="signal peptide" evidence="2">
    <location>
        <begin position="1"/>
        <end position="22"/>
    </location>
</feature>
<dbReference type="Gene3D" id="3.10.450.50">
    <property type="match status" value="1"/>
</dbReference>
<dbReference type="KEGG" id="dko:I596_2813"/>
<dbReference type="InterPro" id="IPR032466">
    <property type="entry name" value="Metal_Hydrolase"/>
</dbReference>
<dbReference type="PANTHER" id="PTHR21240">
    <property type="entry name" value="2-AMINO-3-CARBOXYLMUCONATE-6-SEMIALDEHYDE DECARBOXYLASE"/>
    <property type="match status" value="1"/>
</dbReference>
<dbReference type="Pfam" id="PF04909">
    <property type="entry name" value="Amidohydro_2"/>
    <property type="match status" value="1"/>
</dbReference>
<dbReference type="EMBL" id="CP015249">
    <property type="protein sequence ID" value="ANB18807.1"/>
    <property type="molecule type" value="Genomic_DNA"/>
</dbReference>
<dbReference type="InterPro" id="IPR032465">
    <property type="entry name" value="ACMSD"/>
</dbReference>
<protein>
    <submittedName>
        <fullName evidence="4">Amidohydrolase 2</fullName>
    </submittedName>
</protein>
<accession>A0A160DW41</accession>
<dbReference type="STRING" id="1300342.I596_2813"/>
<dbReference type="GO" id="GO:0005737">
    <property type="term" value="C:cytoplasm"/>
    <property type="evidence" value="ECO:0007669"/>
    <property type="project" value="TreeGrafter"/>
</dbReference>
<dbReference type="OrthoDB" id="5958883at2"/>
<keyword evidence="5" id="KW-1185">Reference proteome</keyword>
<evidence type="ECO:0000313" key="4">
    <source>
        <dbReference type="EMBL" id="ANB18807.1"/>
    </source>
</evidence>
<sequence>MKRVLRSSLALLALVFATATAAADGRFPRASHHQHLISPATAALWSSDPLAEVALPQPFTRLLAARTAAFGDPAALARLYDEDALFLASDQPGWVRGRVEIGRRLAGTFGRAYRFTAVGYERDGTAGRIAGYLTRGDGDAARHFAHVLLVLRKGDDESWSIATETILFAPPRTTAPMDADRLIADMDAAHIERAAVLSVAYLYGDPRRQVEDEYARVRAENDWTEAQVARHPDRLVAFCGFSPLRPYALRELKRCARLPHTKGIKLHLGNSGVDLRNPEHVARLARVFAAANAHRLPIIVHAKTRATDYGRQDARAFLDDILPKAPDVTVQVAHMAGSGPGYPAFADEAFEVFADAIARGDPRTRNLVFDAATVVTMDTSPETAERIARRIRQVGIERIVFGADLAVGEDGNPPPRQAWAAFRMLLPLTDAEFETIAGHVLPYLR</sequence>
<feature type="domain" description="Amidohydrolase-related" evidence="3">
    <location>
        <begin position="177"/>
        <end position="438"/>
    </location>
</feature>
<evidence type="ECO:0000313" key="5">
    <source>
        <dbReference type="Proteomes" id="UP000076830"/>
    </source>
</evidence>
<keyword evidence="1" id="KW-0456">Lyase</keyword>
<evidence type="ECO:0000256" key="2">
    <source>
        <dbReference type="SAM" id="SignalP"/>
    </source>
</evidence>
<name>A0A160DW41_9GAMM</name>
<dbReference type="InterPro" id="IPR006680">
    <property type="entry name" value="Amidohydro-rel"/>
</dbReference>
<reference evidence="4 5" key="1">
    <citation type="submission" date="2016-04" db="EMBL/GenBank/DDBJ databases">
        <title>Complete genome sequence of Dokdonella koreensis DS-123T.</title>
        <authorList>
            <person name="Kim J.F."/>
            <person name="Lee H."/>
            <person name="Kwak M.-J."/>
        </authorList>
    </citation>
    <scope>NUCLEOTIDE SEQUENCE [LARGE SCALE GENOMIC DNA]</scope>
    <source>
        <strain evidence="4 5">DS-123</strain>
    </source>
</reference>
<dbReference type="SUPFAM" id="SSF54427">
    <property type="entry name" value="NTF2-like"/>
    <property type="match status" value="1"/>
</dbReference>
<keyword evidence="4" id="KW-0378">Hydrolase</keyword>
<dbReference type="Proteomes" id="UP000076830">
    <property type="component" value="Chromosome"/>
</dbReference>
<evidence type="ECO:0000259" key="3">
    <source>
        <dbReference type="Pfam" id="PF04909"/>
    </source>
</evidence>
<dbReference type="AlphaFoldDB" id="A0A160DW41"/>
<evidence type="ECO:0000256" key="1">
    <source>
        <dbReference type="ARBA" id="ARBA00023239"/>
    </source>
</evidence>
<feature type="chain" id="PRO_5007813180" evidence="2">
    <location>
        <begin position="23"/>
        <end position="445"/>
    </location>
</feature>
<dbReference type="InterPro" id="IPR032710">
    <property type="entry name" value="NTF2-like_dom_sf"/>
</dbReference>
<dbReference type="PANTHER" id="PTHR21240:SF28">
    <property type="entry name" value="ISO-OROTATE DECARBOXYLASE (EUROFUNG)"/>
    <property type="match status" value="1"/>
</dbReference>
<dbReference type="GO" id="GO:0016787">
    <property type="term" value="F:hydrolase activity"/>
    <property type="evidence" value="ECO:0007669"/>
    <property type="project" value="UniProtKB-KW"/>
</dbReference>
<proteinExistence type="predicted"/>
<dbReference type="GO" id="GO:0019748">
    <property type="term" value="P:secondary metabolic process"/>
    <property type="evidence" value="ECO:0007669"/>
    <property type="project" value="TreeGrafter"/>
</dbReference>
<dbReference type="Gene3D" id="3.20.20.140">
    <property type="entry name" value="Metal-dependent hydrolases"/>
    <property type="match status" value="1"/>
</dbReference>